<dbReference type="Pfam" id="PF00481">
    <property type="entry name" value="PP2C"/>
    <property type="match status" value="2"/>
</dbReference>
<gene>
    <name evidence="9" type="ORF">ACHAW5_011085</name>
</gene>
<comment type="similarity">
    <text evidence="5">Belongs to the PP2C family.</text>
</comment>
<dbReference type="GO" id="GO:0016020">
    <property type="term" value="C:membrane"/>
    <property type="evidence" value="ECO:0007669"/>
    <property type="project" value="UniProtKB-SubCell"/>
</dbReference>
<feature type="compositionally biased region" description="Low complexity" evidence="6">
    <location>
        <begin position="80"/>
        <end position="95"/>
    </location>
</feature>
<dbReference type="InterPro" id="IPR015655">
    <property type="entry name" value="PP2C"/>
</dbReference>
<keyword evidence="7" id="KW-0812">Transmembrane</keyword>
<evidence type="ECO:0000313" key="10">
    <source>
        <dbReference type="Proteomes" id="UP001530315"/>
    </source>
</evidence>
<feature type="domain" description="PPM-type phosphatase" evidence="8">
    <location>
        <begin position="195"/>
        <end position="532"/>
    </location>
</feature>
<evidence type="ECO:0000256" key="3">
    <source>
        <dbReference type="ARBA" id="ARBA00022801"/>
    </source>
</evidence>
<feature type="region of interest" description="Disordered" evidence="6">
    <location>
        <begin position="51"/>
        <end position="116"/>
    </location>
</feature>
<evidence type="ECO:0000256" key="2">
    <source>
        <dbReference type="ARBA" id="ARBA00022723"/>
    </source>
</evidence>
<evidence type="ECO:0000256" key="4">
    <source>
        <dbReference type="ARBA" id="ARBA00022912"/>
    </source>
</evidence>
<accession>A0ABD3QLT6</accession>
<keyword evidence="7" id="KW-1133">Transmembrane helix</keyword>
<dbReference type="EMBL" id="JALLAZ020000199">
    <property type="protein sequence ID" value="KAL3801137.1"/>
    <property type="molecule type" value="Genomic_DNA"/>
</dbReference>
<keyword evidence="2" id="KW-0479">Metal-binding</keyword>
<keyword evidence="4 5" id="KW-0904">Protein phosphatase</keyword>
<keyword evidence="7" id="KW-0472">Membrane</keyword>
<comment type="subcellular location">
    <subcellularLocation>
        <location evidence="1">Membrane</location>
        <topology evidence="1">Peripheral membrane protein</topology>
    </subcellularLocation>
</comment>
<dbReference type="InterPro" id="IPR036457">
    <property type="entry name" value="PPM-type-like_dom_sf"/>
</dbReference>
<dbReference type="Gene3D" id="3.60.40.10">
    <property type="entry name" value="PPM-type phosphatase domain"/>
    <property type="match status" value="1"/>
</dbReference>
<dbReference type="PROSITE" id="PS51746">
    <property type="entry name" value="PPM_2"/>
    <property type="match status" value="1"/>
</dbReference>
<name>A0ABD3QLT6_9STRA</name>
<protein>
    <recommendedName>
        <fullName evidence="8">PPM-type phosphatase domain-containing protein</fullName>
    </recommendedName>
</protein>
<dbReference type="InterPro" id="IPR000222">
    <property type="entry name" value="PP2C_BS"/>
</dbReference>
<dbReference type="SUPFAM" id="SSF81606">
    <property type="entry name" value="PP2C-like"/>
    <property type="match status" value="1"/>
</dbReference>
<proteinExistence type="inferred from homology"/>
<dbReference type="AlphaFoldDB" id="A0ABD3QLT6"/>
<evidence type="ECO:0000256" key="1">
    <source>
        <dbReference type="ARBA" id="ARBA00004170"/>
    </source>
</evidence>
<dbReference type="PROSITE" id="PS01032">
    <property type="entry name" value="PPM_1"/>
    <property type="match status" value="1"/>
</dbReference>
<dbReference type="SMART" id="SM00332">
    <property type="entry name" value="PP2Cc"/>
    <property type="match status" value="1"/>
</dbReference>
<feature type="transmembrane region" description="Helical" evidence="7">
    <location>
        <begin position="24"/>
        <end position="43"/>
    </location>
</feature>
<feature type="compositionally biased region" description="Basic and acidic residues" evidence="6">
    <location>
        <begin position="51"/>
        <end position="76"/>
    </location>
</feature>
<evidence type="ECO:0000259" key="8">
    <source>
        <dbReference type="PROSITE" id="PS51746"/>
    </source>
</evidence>
<dbReference type="Proteomes" id="UP001530315">
    <property type="component" value="Unassembled WGS sequence"/>
</dbReference>
<comment type="caution">
    <text evidence="9">The sequence shown here is derived from an EMBL/GenBank/DDBJ whole genome shotgun (WGS) entry which is preliminary data.</text>
</comment>
<organism evidence="9 10">
    <name type="scientific">Stephanodiscus triporus</name>
    <dbReference type="NCBI Taxonomy" id="2934178"/>
    <lineage>
        <taxon>Eukaryota</taxon>
        <taxon>Sar</taxon>
        <taxon>Stramenopiles</taxon>
        <taxon>Ochrophyta</taxon>
        <taxon>Bacillariophyta</taxon>
        <taxon>Coscinodiscophyceae</taxon>
        <taxon>Thalassiosirophycidae</taxon>
        <taxon>Stephanodiscales</taxon>
        <taxon>Stephanodiscaceae</taxon>
        <taxon>Stephanodiscus</taxon>
    </lineage>
</organism>
<dbReference type="GO" id="GO:0046872">
    <property type="term" value="F:metal ion binding"/>
    <property type="evidence" value="ECO:0007669"/>
    <property type="project" value="UniProtKB-KW"/>
</dbReference>
<evidence type="ECO:0000256" key="6">
    <source>
        <dbReference type="SAM" id="MobiDB-lite"/>
    </source>
</evidence>
<dbReference type="GO" id="GO:0004721">
    <property type="term" value="F:phosphoprotein phosphatase activity"/>
    <property type="evidence" value="ECO:0007669"/>
    <property type="project" value="UniProtKB-KW"/>
</dbReference>
<evidence type="ECO:0000256" key="5">
    <source>
        <dbReference type="RuleBase" id="RU003465"/>
    </source>
</evidence>
<dbReference type="InterPro" id="IPR001932">
    <property type="entry name" value="PPM-type_phosphatase-like_dom"/>
</dbReference>
<dbReference type="CDD" id="cd00143">
    <property type="entry name" value="PP2Cc"/>
    <property type="match status" value="1"/>
</dbReference>
<keyword evidence="10" id="KW-1185">Reference proteome</keyword>
<keyword evidence="3 5" id="KW-0378">Hydrolase</keyword>
<evidence type="ECO:0000256" key="7">
    <source>
        <dbReference type="SAM" id="Phobius"/>
    </source>
</evidence>
<reference evidence="9 10" key="1">
    <citation type="submission" date="2024-10" db="EMBL/GenBank/DDBJ databases">
        <title>Updated reference genomes for cyclostephanoid diatoms.</title>
        <authorList>
            <person name="Roberts W.R."/>
            <person name="Alverson A.J."/>
        </authorList>
    </citation>
    <scope>NUCLEOTIDE SEQUENCE [LARGE SCALE GENOMIC DNA]</scope>
    <source>
        <strain evidence="9 10">AJA276-08</strain>
    </source>
</reference>
<dbReference type="PANTHER" id="PTHR47992">
    <property type="entry name" value="PROTEIN PHOSPHATASE"/>
    <property type="match status" value="1"/>
</dbReference>
<sequence>MSANPQMQKHVADLRRLIQLQNRVILGLSLLFVLVVVTTVALINTAHFHHPNDDHTPFWEQTGQREKSKFGPDRKPLRSQQQQQHQQQQQQQQQQGSPRVIKQQGGGQQQLARNTKKQTISKLEVSKCRYMYFGCPLLPLEITQLNSSDARTSYYYPSLASTSHIMITHRSNRVKPAPVNQDRVVLMPSYLYSMYQRSKSDIISAINDPQDDFFVGIFDGHGDNGHKVSKFASEEIPARLASKMMANKYEDDKEKSITKDMIVEVFKEVDRLVTINDGGSTASIALRIGQRLYMANTGDSTAFICIYRPPDYYDKYLTGSNKAYIMKSRDGRADASGNEEQQLYLQGTVAIHYQNTRHKPHLPLEKSRIEEHGGRVHVPRNPEGSRVIVHENAGLHRGEDVGLAMSRSIGDRDWKAVGVIPDPDVVVIDLEEFWSVNDIVDDNEVGKRVFVVLGSDGLFDVRKVEYVASHLAYGLFEWGQGWGLRKEDRDNEELQAVFSNHLLGVGKKLVNMATPLKEGVYRDDISFIARRIELQE</sequence>
<evidence type="ECO:0000313" key="9">
    <source>
        <dbReference type="EMBL" id="KAL3801137.1"/>
    </source>
</evidence>